<evidence type="ECO:0000256" key="1">
    <source>
        <dbReference type="ARBA" id="ARBA00004123"/>
    </source>
</evidence>
<dbReference type="Proteomes" id="UP000494163">
    <property type="component" value="Chromosome 2R"/>
</dbReference>
<dbReference type="SUPFAM" id="SSF50249">
    <property type="entry name" value="Nucleic acid-binding proteins"/>
    <property type="match status" value="1"/>
</dbReference>
<dbReference type="GO" id="GO:0006260">
    <property type="term" value="P:DNA replication"/>
    <property type="evidence" value="ECO:0007669"/>
    <property type="project" value="InterPro"/>
</dbReference>
<dbReference type="OrthoDB" id="188186at2759"/>
<dbReference type="GO" id="GO:0006310">
    <property type="term" value="P:DNA recombination"/>
    <property type="evidence" value="ECO:0007669"/>
    <property type="project" value="InterPro"/>
</dbReference>
<accession>A0A0M4EU38</accession>
<dbReference type="EMBL" id="CP012524">
    <property type="protein sequence ID" value="ALC41137.1"/>
    <property type="molecule type" value="Genomic_DNA"/>
</dbReference>
<dbReference type="STRING" id="30019.A0A0M4EU38"/>
<keyword evidence="3" id="KW-0539">Nucleus</keyword>
<dbReference type="GO" id="GO:0031981">
    <property type="term" value="C:nuclear lumen"/>
    <property type="evidence" value="ECO:0007669"/>
    <property type="project" value="UniProtKB-ARBA"/>
</dbReference>
<gene>
    <name evidence="4" type="ORF">Dbus_chr2Rg716</name>
</gene>
<dbReference type="GO" id="GO:0006281">
    <property type="term" value="P:DNA repair"/>
    <property type="evidence" value="ECO:0007669"/>
    <property type="project" value="InterPro"/>
</dbReference>
<dbReference type="Gene3D" id="2.40.50.140">
    <property type="entry name" value="Nucleic acid-binding proteins"/>
    <property type="match status" value="1"/>
</dbReference>
<evidence type="ECO:0000256" key="2">
    <source>
        <dbReference type="ARBA" id="ARBA00009761"/>
    </source>
</evidence>
<dbReference type="PANTHER" id="PTHR47058">
    <property type="entry name" value="REPLICATION PROTEIN A 14 KDA SUBUNIT A-RELATED"/>
    <property type="match status" value="1"/>
</dbReference>
<dbReference type="InterPro" id="IPR013970">
    <property type="entry name" value="Rfa2"/>
</dbReference>
<dbReference type="PANTHER" id="PTHR47058:SF3">
    <property type="entry name" value="REPLICATION PROTEIN A 14 KDA SUBUNIT A-RELATED"/>
    <property type="match status" value="1"/>
</dbReference>
<proteinExistence type="inferred from homology"/>
<evidence type="ECO:0000256" key="3">
    <source>
        <dbReference type="ARBA" id="ARBA00023242"/>
    </source>
</evidence>
<organism evidence="4 5">
    <name type="scientific">Drosophila busckii</name>
    <name type="common">Fruit fly</name>
    <dbReference type="NCBI Taxonomy" id="30019"/>
    <lineage>
        <taxon>Eukaryota</taxon>
        <taxon>Metazoa</taxon>
        <taxon>Ecdysozoa</taxon>
        <taxon>Arthropoda</taxon>
        <taxon>Hexapoda</taxon>
        <taxon>Insecta</taxon>
        <taxon>Pterygota</taxon>
        <taxon>Neoptera</taxon>
        <taxon>Endopterygota</taxon>
        <taxon>Diptera</taxon>
        <taxon>Brachycera</taxon>
        <taxon>Muscomorpha</taxon>
        <taxon>Ephydroidea</taxon>
        <taxon>Drosophilidae</taxon>
        <taxon>Drosophila</taxon>
    </lineage>
</organism>
<reference evidence="4 5" key="1">
    <citation type="submission" date="2015-08" db="EMBL/GenBank/DDBJ databases">
        <title>Ancestral chromatin configuration constrains chromatin evolution on differentiating sex chromosomes in Drosophila.</title>
        <authorList>
            <person name="Zhou Q."/>
            <person name="Bachtrog D."/>
        </authorList>
    </citation>
    <scope>NUCLEOTIDE SEQUENCE [LARGE SCALE GENOMIC DNA]</scope>
    <source>
        <tissue evidence="4">Whole larvae</tissue>
    </source>
</reference>
<evidence type="ECO:0000313" key="4">
    <source>
        <dbReference type="EMBL" id="ALC41137.1"/>
    </source>
</evidence>
<dbReference type="Pfam" id="PF08661">
    <property type="entry name" value="Rep_fac-A_3"/>
    <property type="match status" value="1"/>
</dbReference>
<comment type="subcellular location">
    <subcellularLocation>
        <location evidence="1">Nucleus</location>
    </subcellularLocation>
</comment>
<protein>
    <submittedName>
        <fullName evidence="4">CG15220</fullName>
    </submittedName>
</protein>
<evidence type="ECO:0000313" key="5">
    <source>
        <dbReference type="Proteomes" id="UP000494163"/>
    </source>
</evidence>
<dbReference type="AlphaFoldDB" id="A0A0M4EU38"/>
<keyword evidence="5" id="KW-1185">Reference proteome</keyword>
<name>A0A0M4EU38_DROBS</name>
<comment type="similarity">
    <text evidence="2">Belongs to the replication factor A protein 3 family.</text>
</comment>
<dbReference type="CDD" id="cd04479">
    <property type="entry name" value="RPA3"/>
    <property type="match status" value="1"/>
</dbReference>
<sequence length="113" mass="12345">MNTPFEPRTLVNGGMIKQFAGQSVSIMVRVESVAGTTLLGNSTDNQKLKISLPNEICAVPGAWVEVIGIASPNEGIRAKEVVEFGGEDIDFDTDSYNTMTQLLNNVKQFYRYG</sequence>
<dbReference type="InterPro" id="IPR012340">
    <property type="entry name" value="NA-bd_OB-fold"/>
</dbReference>
<dbReference type="GO" id="GO:0003677">
    <property type="term" value="F:DNA binding"/>
    <property type="evidence" value="ECO:0007669"/>
    <property type="project" value="InterPro"/>
</dbReference>
<dbReference type="OMA" id="WVEVIGM"/>